<keyword evidence="1" id="KW-0812">Transmembrane</keyword>
<evidence type="ECO:0000256" key="1">
    <source>
        <dbReference type="SAM" id="Phobius"/>
    </source>
</evidence>
<organism evidence="2 3">
    <name type="scientific">Mesorhizobium prunaredense</name>
    <dbReference type="NCBI Taxonomy" id="1631249"/>
    <lineage>
        <taxon>Bacteria</taxon>
        <taxon>Pseudomonadati</taxon>
        <taxon>Pseudomonadota</taxon>
        <taxon>Alphaproteobacteria</taxon>
        <taxon>Hyphomicrobiales</taxon>
        <taxon>Phyllobacteriaceae</taxon>
        <taxon>Mesorhizobium</taxon>
    </lineage>
</organism>
<keyword evidence="1" id="KW-0472">Membrane</keyword>
<reference evidence="3" key="1">
    <citation type="submission" date="2017-01" db="EMBL/GenBank/DDBJ databases">
        <authorList>
            <person name="Brunel B."/>
        </authorList>
    </citation>
    <scope>NUCLEOTIDE SEQUENCE [LARGE SCALE GENOMIC DNA]</scope>
</reference>
<dbReference type="EMBL" id="FTPD01000067">
    <property type="protein sequence ID" value="SIT59276.1"/>
    <property type="molecule type" value="Genomic_DNA"/>
</dbReference>
<keyword evidence="3" id="KW-1185">Reference proteome</keyword>
<keyword evidence="1" id="KW-1133">Transmembrane helix</keyword>
<evidence type="ECO:0008006" key="4">
    <source>
        <dbReference type="Google" id="ProtNLM"/>
    </source>
</evidence>
<dbReference type="Proteomes" id="UP000188388">
    <property type="component" value="Unassembled WGS sequence"/>
</dbReference>
<accession>A0A1R3VH78</accession>
<dbReference type="AlphaFoldDB" id="A0A1R3VH78"/>
<name>A0A1R3VH78_9HYPH</name>
<sequence>MNFPQFLVAMTAASFVVALSTFLATGSIWKALGWAVVALIVLQVGYFLSVVRLIYRAERKTHR</sequence>
<evidence type="ECO:0000313" key="3">
    <source>
        <dbReference type="Proteomes" id="UP000188388"/>
    </source>
</evidence>
<protein>
    <recommendedName>
        <fullName evidence="4">Exopolysaccharide production repressor exox</fullName>
    </recommendedName>
</protein>
<feature type="transmembrane region" description="Helical" evidence="1">
    <location>
        <begin position="34"/>
        <end position="55"/>
    </location>
</feature>
<gene>
    <name evidence="2" type="ORF">BQ8794_70206</name>
</gene>
<proteinExistence type="predicted"/>
<evidence type="ECO:0000313" key="2">
    <source>
        <dbReference type="EMBL" id="SIT59276.1"/>
    </source>
</evidence>